<feature type="signal peptide" evidence="6">
    <location>
        <begin position="1"/>
        <end position="29"/>
    </location>
</feature>
<evidence type="ECO:0000256" key="5">
    <source>
        <dbReference type="SAM" id="MobiDB-lite"/>
    </source>
</evidence>
<organism evidence="7 8">
    <name type="scientific">Anas platyrhynchos platyrhynchos</name>
    <name type="common">Northern mallard</name>
    <dbReference type="NCBI Taxonomy" id="8840"/>
    <lineage>
        <taxon>Eukaryota</taxon>
        <taxon>Metazoa</taxon>
        <taxon>Chordata</taxon>
        <taxon>Craniata</taxon>
        <taxon>Vertebrata</taxon>
        <taxon>Euteleostomi</taxon>
        <taxon>Archelosauria</taxon>
        <taxon>Archosauria</taxon>
        <taxon>Dinosauria</taxon>
        <taxon>Saurischia</taxon>
        <taxon>Theropoda</taxon>
        <taxon>Coelurosauria</taxon>
        <taxon>Aves</taxon>
        <taxon>Neognathae</taxon>
        <taxon>Galloanserae</taxon>
        <taxon>Anseriformes</taxon>
        <taxon>Anatidae</taxon>
        <taxon>Anatinae</taxon>
        <taxon>Anas</taxon>
    </lineage>
</organism>
<name>A0A493T530_ANAPP</name>
<dbReference type="GO" id="GO:0007600">
    <property type="term" value="P:sensory perception"/>
    <property type="evidence" value="ECO:0007669"/>
    <property type="project" value="TreeGrafter"/>
</dbReference>
<evidence type="ECO:0000313" key="8">
    <source>
        <dbReference type="Proteomes" id="UP000016666"/>
    </source>
</evidence>
<dbReference type="Proteomes" id="UP000016666">
    <property type="component" value="Chromosome 21"/>
</dbReference>
<feature type="chain" id="PRO_5019805999" evidence="6">
    <location>
        <begin position="30"/>
        <end position="433"/>
    </location>
</feature>
<dbReference type="PRINTS" id="PR01028">
    <property type="entry name" value="OPIOIDPRCRSR"/>
</dbReference>
<reference evidence="7" key="2">
    <citation type="submission" date="2025-08" db="UniProtKB">
        <authorList>
            <consortium name="Ensembl"/>
        </authorList>
    </citation>
    <scope>IDENTIFICATION</scope>
</reference>
<feature type="region of interest" description="Disordered" evidence="5">
    <location>
        <begin position="295"/>
        <end position="386"/>
    </location>
</feature>
<keyword evidence="8" id="KW-1185">Reference proteome</keyword>
<evidence type="ECO:0000256" key="2">
    <source>
        <dbReference type="ARBA" id="ARBA00008543"/>
    </source>
</evidence>
<reference evidence="7 8" key="1">
    <citation type="submission" date="2017-10" db="EMBL/GenBank/DDBJ databases">
        <title>A new Pekin duck reference genome.</title>
        <authorList>
            <person name="Hou Z.-C."/>
            <person name="Zhou Z.-K."/>
            <person name="Zhu F."/>
            <person name="Hou S.-S."/>
        </authorList>
    </citation>
    <scope>NUCLEOTIDE SEQUENCE [LARGE SCALE GENOMIC DNA]</scope>
</reference>
<feature type="compositionally biased region" description="Low complexity" evidence="5">
    <location>
        <begin position="206"/>
        <end position="216"/>
    </location>
</feature>
<dbReference type="AlphaFoldDB" id="A0A493T530"/>
<keyword evidence="4" id="KW-1015">Disulfide bond</keyword>
<evidence type="ECO:0000256" key="4">
    <source>
        <dbReference type="ARBA" id="ARBA00023157"/>
    </source>
</evidence>
<evidence type="ECO:0000256" key="6">
    <source>
        <dbReference type="SAM" id="SignalP"/>
    </source>
</evidence>
<dbReference type="GO" id="GO:0007218">
    <property type="term" value="P:neuropeptide signaling pathway"/>
    <property type="evidence" value="ECO:0007669"/>
    <property type="project" value="InterPro"/>
</dbReference>
<feature type="compositionally biased region" description="Pro residues" evidence="5">
    <location>
        <begin position="376"/>
        <end position="385"/>
    </location>
</feature>
<feature type="region of interest" description="Disordered" evidence="5">
    <location>
        <begin position="206"/>
        <end position="252"/>
    </location>
</feature>
<dbReference type="GO" id="GO:0043679">
    <property type="term" value="C:axon terminus"/>
    <property type="evidence" value="ECO:0007669"/>
    <property type="project" value="TreeGrafter"/>
</dbReference>
<dbReference type="GO" id="GO:0005886">
    <property type="term" value="C:plasma membrane"/>
    <property type="evidence" value="ECO:0007669"/>
    <property type="project" value="TreeGrafter"/>
</dbReference>
<dbReference type="Pfam" id="PF01160">
    <property type="entry name" value="Opiods_neuropep"/>
    <property type="match status" value="1"/>
</dbReference>
<feature type="compositionally biased region" description="Pro residues" evidence="5">
    <location>
        <begin position="322"/>
        <end position="332"/>
    </location>
</feature>
<dbReference type="GO" id="GO:0007268">
    <property type="term" value="P:chemical synaptic transmission"/>
    <property type="evidence" value="ECO:0007669"/>
    <property type="project" value="TreeGrafter"/>
</dbReference>
<feature type="compositionally biased region" description="Gly residues" evidence="5">
    <location>
        <begin position="219"/>
        <end position="249"/>
    </location>
</feature>
<dbReference type="GO" id="GO:0005576">
    <property type="term" value="C:extracellular region"/>
    <property type="evidence" value="ECO:0007669"/>
    <property type="project" value="UniProtKB-SubCell"/>
</dbReference>
<keyword evidence="6" id="KW-0732">Signal</keyword>
<keyword evidence="3" id="KW-0964">Secreted</keyword>
<protein>
    <submittedName>
        <fullName evidence="7">Uncharacterized protein</fullName>
    </submittedName>
</protein>
<comment type="similarity">
    <text evidence="2">Belongs to the opioid neuropeptide precursor family.</text>
</comment>
<feature type="region of interest" description="Disordered" evidence="5">
    <location>
        <begin position="150"/>
        <end position="174"/>
    </location>
</feature>
<dbReference type="GO" id="GO:0043025">
    <property type="term" value="C:neuronal cell body"/>
    <property type="evidence" value="ECO:0007669"/>
    <property type="project" value="TreeGrafter"/>
</dbReference>
<evidence type="ECO:0000256" key="1">
    <source>
        <dbReference type="ARBA" id="ARBA00004613"/>
    </source>
</evidence>
<dbReference type="GO" id="GO:0030425">
    <property type="term" value="C:dendrite"/>
    <property type="evidence" value="ECO:0007669"/>
    <property type="project" value="TreeGrafter"/>
</dbReference>
<dbReference type="PANTHER" id="PTHR11438:SF4">
    <property type="entry name" value="PROENKEPHALIN-B"/>
    <property type="match status" value="1"/>
</dbReference>
<dbReference type="Ensembl" id="ENSAPLT00000022181.1">
    <property type="protein sequence ID" value="ENSAPLP00000021024.1"/>
    <property type="gene ID" value="ENSAPLG00000022491.1"/>
</dbReference>
<feature type="compositionally biased region" description="Acidic residues" evidence="5">
    <location>
        <begin position="156"/>
        <end position="165"/>
    </location>
</feature>
<dbReference type="PANTHER" id="PTHR11438">
    <property type="entry name" value="PROENKEPHALIN"/>
    <property type="match status" value="1"/>
</dbReference>
<accession>A0A493T530</accession>
<dbReference type="GO" id="GO:0031628">
    <property type="term" value="F:opioid receptor binding"/>
    <property type="evidence" value="ECO:0007669"/>
    <property type="project" value="TreeGrafter"/>
</dbReference>
<dbReference type="STRING" id="8840.ENSAPLP00000021024"/>
<reference evidence="7" key="3">
    <citation type="submission" date="2025-09" db="UniProtKB">
        <authorList>
            <consortium name="Ensembl"/>
        </authorList>
    </citation>
    <scope>IDENTIFICATION</scope>
</reference>
<proteinExistence type="inferred from homology"/>
<evidence type="ECO:0000256" key="3">
    <source>
        <dbReference type="ARBA" id="ARBA00022525"/>
    </source>
</evidence>
<dbReference type="InterPro" id="IPR006024">
    <property type="entry name" value="Opioid_neupept"/>
</dbReference>
<evidence type="ECO:0000313" key="7">
    <source>
        <dbReference type="Ensembl" id="ENSAPLP00000021024.1"/>
    </source>
</evidence>
<sequence length="433" mass="44709">MRCPRPWRCSTHSSKRTTLGCCLLRLVRAQNSARASSTFSGASQRIRFTARRAPLRPDTASYTTPQRLQGRMARRALVLVLCLSLAAAASADCATQCSLCAGQGHGSESSVRPLMCLWECQGSSPPGAEWETCRKALALLAPLVALAEGTDPSPVEAEDEAEPEQELSPGELPLAPAKRYGGFMKKLAKGKLLALLRENAHSKGGLSKKFGGFSRKPGGEGGPRGLPGAGGRGQRGVRGAGGRGAGAGGAAQALRRLHAPDPAQAEVGQSEALRGLPAAAVQGDHAVGRGPQCLLSGGLRPIEPSTGQETPRGPTPTAQMMPSPPNPCPLPSPAWLALSPPRPHHGARAGICHPQPQPSTPDGGSPVSIPICSSPAPLPSPPGPRAPRGRCHSSGCWWCSPRAPHNMGATPLGMHPLPSCGCKHAAGSGNHHS</sequence>
<comment type="subcellular location">
    <subcellularLocation>
        <location evidence="1">Secreted</location>
    </subcellularLocation>
</comment>